<dbReference type="SMART" id="SM00822">
    <property type="entry name" value="PKS_KR"/>
    <property type="match status" value="1"/>
</dbReference>
<dbReference type="PRINTS" id="PR00081">
    <property type="entry name" value="GDHRDH"/>
</dbReference>
<evidence type="ECO:0000256" key="1">
    <source>
        <dbReference type="ARBA" id="ARBA00006484"/>
    </source>
</evidence>
<dbReference type="InterPro" id="IPR020904">
    <property type="entry name" value="Sc_DH/Rdtase_CS"/>
</dbReference>
<dbReference type="EMBL" id="CP114014">
    <property type="protein sequence ID" value="XAY05730.1"/>
    <property type="molecule type" value="Genomic_DNA"/>
</dbReference>
<sequence>MLPAMDVTGRTVLLTGATGGIGHAIARRLHAAGAVLVLTGRRAEVLEPLAAELGATAVACDLADPAAIDALVAAHPDVDVVVNNAALPASGPLSGFTPAQVDRAMQVNLRAPIAIAHFYASRMTTRSSGHLVFISSLSGKSAAPGTSLYSASKFGMRGFAWGLREDLHGTGVGVSTVFPGFIRDAGMFADSGAVLPKGVGSATPEQVADAVLRAIRKDKAEIDVAPVSLRVGAAFAGVAPQLSASVSRRLGASDISSQIAAGQADKR</sequence>
<name>A0AAU7AVI5_9ACTN</name>
<dbReference type="InterPro" id="IPR057326">
    <property type="entry name" value="KR_dom"/>
</dbReference>
<dbReference type="AlphaFoldDB" id="A0AAU7AVI5"/>
<comment type="similarity">
    <text evidence="1 3">Belongs to the short-chain dehydrogenases/reductases (SDR) family.</text>
</comment>
<evidence type="ECO:0000313" key="5">
    <source>
        <dbReference type="EMBL" id="XAY05730.1"/>
    </source>
</evidence>
<dbReference type="PANTHER" id="PTHR44196:SF1">
    <property type="entry name" value="DEHYDROGENASE_REDUCTASE SDR FAMILY MEMBER 7B"/>
    <property type="match status" value="1"/>
</dbReference>
<dbReference type="GO" id="GO:0016491">
    <property type="term" value="F:oxidoreductase activity"/>
    <property type="evidence" value="ECO:0007669"/>
    <property type="project" value="UniProtKB-KW"/>
</dbReference>
<keyword evidence="2 5" id="KW-0560">Oxidoreductase</keyword>
<dbReference type="PANTHER" id="PTHR44196">
    <property type="entry name" value="DEHYDROGENASE/REDUCTASE SDR FAMILY MEMBER 7B"/>
    <property type="match status" value="1"/>
</dbReference>
<evidence type="ECO:0000256" key="2">
    <source>
        <dbReference type="ARBA" id="ARBA00023002"/>
    </source>
</evidence>
<organism evidence="5">
    <name type="scientific">Paraconexibacter sp. AEG42_29</name>
    <dbReference type="NCBI Taxonomy" id="2997339"/>
    <lineage>
        <taxon>Bacteria</taxon>
        <taxon>Bacillati</taxon>
        <taxon>Actinomycetota</taxon>
        <taxon>Thermoleophilia</taxon>
        <taxon>Solirubrobacterales</taxon>
        <taxon>Paraconexibacteraceae</taxon>
        <taxon>Paraconexibacter</taxon>
    </lineage>
</organism>
<accession>A0AAU7AVI5</accession>
<feature type="domain" description="Ketoreductase" evidence="4">
    <location>
        <begin position="10"/>
        <end position="185"/>
    </location>
</feature>
<evidence type="ECO:0000256" key="3">
    <source>
        <dbReference type="RuleBase" id="RU000363"/>
    </source>
</evidence>
<dbReference type="KEGG" id="parq:DSM112329_02588"/>
<dbReference type="SUPFAM" id="SSF51735">
    <property type="entry name" value="NAD(P)-binding Rossmann-fold domains"/>
    <property type="match status" value="1"/>
</dbReference>
<proteinExistence type="inferred from homology"/>
<dbReference type="InterPro" id="IPR036291">
    <property type="entry name" value="NAD(P)-bd_dom_sf"/>
</dbReference>
<dbReference type="PROSITE" id="PS00061">
    <property type="entry name" value="ADH_SHORT"/>
    <property type="match status" value="1"/>
</dbReference>
<protein>
    <submittedName>
        <fullName evidence="5">Oxidoreductase</fullName>
        <ecNumber evidence="5">1.-.-.-</ecNumber>
    </submittedName>
</protein>
<dbReference type="Pfam" id="PF00106">
    <property type="entry name" value="adh_short"/>
    <property type="match status" value="1"/>
</dbReference>
<evidence type="ECO:0000259" key="4">
    <source>
        <dbReference type="SMART" id="SM00822"/>
    </source>
</evidence>
<dbReference type="GO" id="GO:0016020">
    <property type="term" value="C:membrane"/>
    <property type="evidence" value="ECO:0007669"/>
    <property type="project" value="TreeGrafter"/>
</dbReference>
<reference evidence="5" key="1">
    <citation type="submission" date="2022-12" db="EMBL/GenBank/DDBJ databases">
        <title>Paraconexibacter alkalitolerans sp. nov. and Baekduia alba sp. nov., isolated from soil and emended description of the genera Paraconexibacter (Chun et al., 2020) and Baekduia (An et al., 2020).</title>
        <authorList>
            <person name="Vieira S."/>
            <person name="Huber K.J."/>
            <person name="Geppert A."/>
            <person name="Wolf J."/>
            <person name="Neumann-Schaal M."/>
            <person name="Muesken M."/>
            <person name="Overmann J."/>
        </authorList>
    </citation>
    <scope>NUCLEOTIDE SEQUENCE</scope>
    <source>
        <strain evidence="5">AEG42_29</strain>
    </source>
</reference>
<dbReference type="EC" id="1.-.-.-" evidence="5"/>
<dbReference type="PRINTS" id="PR00080">
    <property type="entry name" value="SDRFAMILY"/>
</dbReference>
<dbReference type="Gene3D" id="3.40.50.720">
    <property type="entry name" value="NAD(P)-binding Rossmann-like Domain"/>
    <property type="match status" value="1"/>
</dbReference>
<gene>
    <name evidence="5" type="ORF">DSM112329_02588</name>
</gene>
<dbReference type="InterPro" id="IPR002347">
    <property type="entry name" value="SDR_fam"/>
</dbReference>